<evidence type="ECO:0000313" key="8">
    <source>
        <dbReference type="EMBL" id="KAK9421202.1"/>
    </source>
</evidence>
<feature type="transmembrane region" description="Helical" evidence="7">
    <location>
        <begin position="58"/>
        <end position="77"/>
    </location>
</feature>
<keyword evidence="9" id="KW-1185">Reference proteome</keyword>
<accession>A0ABR2V2Q0</accession>
<name>A0ABR2V2Q0_9PEZI</name>
<comment type="subcellular location">
    <subcellularLocation>
        <location evidence="1">Membrane</location>
        <topology evidence="1">Multi-pass membrane protein</topology>
    </subcellularLocation>
</comment>
<comment type="similarity">
    <text evidence="2">Belongs to the major facilitator superfamily. TCR/Tet family.</text>
</comment>
<feature type="transmembrane region" description="Helical" evidence="7">
    <location>
        <begin position="97"/>
        <end position="116"/>
    </location>
</feature>
<dbReference type="SUPFAM" id="SSF103473">
    <property type="entry name" value="MFS general substrate transporter"/>
    <property type="match status" value="1"/>
</dbReference>
<evidence type="ECO:0000313" key="9">
    <source>
        <dbReference type="Proteomes" id="UP001408356"/>
    </source>
</evidence>
<evidence type="ECO:0000256" key="3">
    <source>
        <dbReference type="ARBA" id="ARBA00022448"/>
    </source>
</evidence>
<feature type="transmembrane region" description="Helical" evidence="7">
    <location>
        <begin position="152"/>
        <end position="175"/>
    </location>
</feature>
<evidence type="ECO:0000256" key="7">
    <source>
        <dbReference type="SAM" id="Phobius"/>
    </source>
</evidence>
<feature type="transmembrane region" description="Helical" evidence="7">
    <location>
        <begin position="18"/>
        <end position="37"/>
    </location>
</feature>
<evidence type="ECO:0000256" key="1">
    <source>
        <dbReference type="ARBA" id="ARBA00004141"/>
    </source>
</evidence>
<proteinExistence type="inferred from homology"/>
<dbReference type="InterPro" id="IPR036259">
    <property type="entry name" value="MFS_trans_sf"/>
</dbReference>
<sequence>MALTFGGVYYPFDGGSEIALWVMTGVLLIAFFLITIYRPGVAEENRLYPGHFTKNMELNILQFQIFVCGGTMLTTIYRTSLIFQFTRGDGALEAGIRLLPLMSMIILFSILNGALIPKLGYYSPWQYLFGNAVILAGAVPMFRLDATTSDSAIYGYTALIGMGIGSFLTASVAIAQTIVGASDASNAVGAMVGGKPASFSGAT</sequence>
<reference evidence="8 9" key="1">
    <citation type="journal article" date="2024" name="J. Plant Pathol.">
        <title>Sequence and assembly of the genome of Seiridium unicorne, isolate CBS 538.82, causal agent of cypress canker disease.</title>
        <authorList>
            <person name="Scali E."/>
            <person name="Rocca G.D."/>
            <person name="Danti R."/>
            <person name="Garbelotto M."/>
            <person name="Barberini S."/>
            <person name="Baroncelli R."/>
            <person name="Emiliani G."/>
        </authorList>
    </citation>
    <scope>NUCLEOTIDE SEQUENCE [LARGE SCALE GENOMIC DNA]</scope>
    <source>
        <strain evidence="8 9">BM-138-508</strain>
    </source>
</reference>
<organism evidence="8 9">
    <name type="scientific">Seiridium unicorne</name>
    <dbReference type="NCBI Taxonomy" id="138068"/>
    <lineage>
        <taxon>Eukaryota</taxon>
        <taxon>Fungi</taxon>
        <taxon>Dikarya</taxon>
        <taxon>Ascomycota</taxon>
        <taxon>Pezizomycotina</taxon>
        <taxon>Sordariomycetes</taxon>
        <taxon>Xylariomycetidae</taxon>
        <taxon>Amphisphaeriales</taxon>
        <taxon>Sporocadaceae</taxon>
        <taxon>Seiridium</taxon>
    </lineage>
</organism>
<feature type="transmembrane region" description="Helical" evidence="7">
    <location>
        <begin position="128"/>
        <end position="146"/>
    </location>
</feature>
<gene>
    <name evidence="8" type="ORF">SUNI508_06050</name>
</gene>
<protein>
    <submittedName>
        <fullName evidence="8">Major facilitator superfamily (MFS) profile domain-containing protein</fullName>
    </submittedName>
</protein>
<keyword evidence="6 7" id="KW-0472">Membrane</keyword>
<comment type="caution">
    <text evidence="8">The sequence shown here is derived from an EMBL/GenBank/DDBJ whole genome shotgun (WGS) entry which is preliminary data.</text>
</comment>
<dbReference type="PANTHER" id="PTHR23501:SF12">
    <property type="entry name" value="MAJOR FACILITATOR SUPERFAMILY (MFS) PROFILE DOMAIN-CONTAINING PROTEIN-RELATED"/>
    <property type="match status" value="1"/>
</dbReference>
<evidence type="ECO:0000256" key="5">
    <source>
        <dbReference type="ARBA" id="ARBA00022989"/>
    </source>
</evidence>
<dbReference type="PANTHER" id="PTHR23501">
    <property type="entry name" value="MAJOR FACILITATOR SUPERFAMILY"/>
    <property type="match status" value="1"/>
</dbReference>
<keyword evidence="3" id="KW-0813">Transport</keyword>
<evidence type="ECO:0000256" key="6">
    <source>
        <dbReference type="ARBA" id="ARBA00023136"/>
    </source>
</evidence>
<evidence type="ECO:0000256" key="2">
    <source>
        <dbReference type="ARBA" id="ARBA00007520"/>
    </source>
</evidence>
<dbReference type="Proteomes" id="UP001408356">
    <property type="component" value="Unassembled WGS sequence"/>
</dbReference>
<keyword evidence="4 7" id="KW-0812">Transmembrane</keyword>
<evidence type="ECO:0000256" key="4">
    <source>
        <dbReference type="ARBA" id="ARBA00022692"/>
    </source>
</evidence>
<dbReference type="EMBL" id="JARVKF010000201">
    <property type="protein sequence ID" value="KAK9421202.1"/>
    <property type="molecule type" value="Genomic_DNA"/>
</dbReference>
<keyword evidence="5 7" id="KW-1133">Transmembrane helix</keyword>